<dbReference type="CDD" id="cd07377">
    <property type="entry name" value="WHTH_GntR"/>
    <property type="match status" value="1"/>
</dbReference>
<evidence type="ECO:0000256" key="1">
    <source>
        <dbReference type="ARBA" id="ARBA00023015"/>
    </source>
</evidence>
<dbReference type="Gene3D" id="1.10.10.10">
    <property type="entry name" value="Winged helix-like DNA-binding domain superfamily/Winged helix DNA-binding domain"/>
    <property type="match status" value="1"/>
</dbReference>
<accession>A0ABU6A7G2</accession>
<dbReference type="EMBL" id="JAWLNX010000004">
    <property type="protein sequence ID" value="MEB3367430.1"/>
    <property type="molecule type" value="Genomic_DNA"/>
</dbReference>
<dbReference type="InterPro" id="IPR050679">
    <property type="entry name" value="Bact_HTH_transcr_reg"/>
</dbReference>
<dbReference type="InterPro" id="IPR000524">
    <property type="entry name" value="Tscrpt_reg_HTH_GntR"/>
</dbReference>
<dbReference type="Pfam" id="PF07702">
    <property type="entry name" value="UTRA"/>
    <property type="match status" value="1"/>
</dbReference>
<evidence type="ECO:0000256" key="2">
    <source>
        <dbReference type="ARBA" id="ARBA00023125"/>
    </source>
</evidence>
<proteinExistence type="predicted"/>
<keyword evidence="1" id="KW-0805">Transcription regulation</keyword>
<dbReference type="SMART" id="SM00345">
    <property type="entry name" value="HTH_GNTR"/>
    <property type="match status" value="1"/>
</dbReference>
<keyword evidence="2" id="KW-0238">DNA-binding</keyword>
<dbReference type="PANTHER" id="PTHR44846:SF17">
    <property type="entry name" value="GNTR-FAMILY TRANSCRIPTIONAL REGULATOR"/>
    <property type="match status" value="1"/>
</dbReference>
<dbReference type="Pfam" id="PF00392">
    <property type="entry name" value="GntR"/>
    <property type="match status" value="1"/>
</dbReference>
<keyword evidence="6" id="KW-1185">Reference proteome</keyword>
<comment type="caution">
    <text evidence="5">The sequence shown here is derived from an EMBL/GenBank/DDBJ whole genome shotgun (WGS) entry which is preliminary data.</text>
</comment>
<protein>
    <submittedName>
        <fullName evidence="5">GntR family transcriptional regulator</fullName>
    </submittedName>
</protein>
<feature type="domain" description="HTH gntR-type" evidence="4">
    <location>
        <begin position="1"/>
        <end position="69"/>
    </location>
</feature>
<dbReference type="Proteomes" id="UP001327093">
    <property type="component" value="Unassembled WGS sequence"/>
</dbReference>
<dbReference type="SUPFAM" id="SSF46785">
    <property type="entry name" value="Winged helix' DNA-binding domain"/>
    <property type="match status" value="1"/>
</dbReference>
<dbReference type="SUPFAM" id="SSF64288">
    <property type="entry name" value="Chorismate lyase-like"/>
    <property type="match status" value="1"/>
</dbReference>
<dbReference type="PRINTS" id="PR00035">
    <property type="entry name" value="HTHGNTR"/>
</dbReference>
<evidence type="ECO:0000259" key="4">
    <source>
        <dbReference type="PROSITE" id="PS50949"/>
    </source>
</evidence>
<sequence>MAKYRQVADQLKADIASGEYGPGAQLPTEPELGERFGVSRTTVREAIGTLSDEGLVTIEHGRGVFVTPPKVVKRLDSRDRLSRARRQENKGAFLAEADKQGFTPSSSVRIAFEPAQDFGEVLGIDPEDEVCVRDRVQRADGKPVQLAVSRLPREITRGTVLEEVTTGPGGAYARIEEMGYELTHFEEIVGGGMATAAERAMLGEQVRAVLRVRRIAYAGEKAVEVNDMVMPADQYELRYSFPAD</sequence>
<dbReference type="SMART" id="SM00866">
    <property type="entry name" value="UTRA"/>
    <property type="match status" value="1"/>
</dbReference>
<dbReference type="InterPro" id="IPR011663">
    <property type="entry name" value="UTRA"/>
</dbReference>
<dbReference type="RefSeq" id="WP_324264981.1">
    <property type="nucleotide sequence ID" value="NZ_JAWLNX010000004.1"/>
</dbReference>
<name>A0ABU6A7G2_9PSEU</name>
<dbReference type="InterPro" id="IPR028978">
    <property type="entry name" value="Chorismate_lyase_/UTRA_dom_sf"/>
</dbReference>
<dbReference type="PANTHER" id="PTHR44846">
    <property type="entry name" value="MANNOSYL-D-GLYCERATE TRANSPORT/METABOLISM SYSTEM REPRESSOR MNGR-RELATED"/>
    <property type="match status" value="1"/>
</dbReference>
<dbReference type="InterPro" id="IPR036390">
    <property type="entry name" value="WH_DNA-bd_sf"/>
</dbReference>
<dbReference type="Gene3D" id="3.40.1410.10">
    <property type="entry name" value="Chorismate lyase-like"/>
    <property type="match status" value="1"/>
</dbReference>
<evidence type="ECO:0000313" key="5">
    <source>
        <dbReference type="EMBL" id="MEB3367430.1"/>
    </source>
</evidence>
<gene>
    <name evidence="5" type="ORF">R4I43_08425</name>
</gene>
<organism evidence="5 6">
    <name type="scientific">Saccharopolyspora mangrovi</name>
    <dbReference type="NCBI Taxonomy" id="3082379"/>
    <lineage>
        <taxon>Bacteria</taxon>
        <taxon>Bacillati</taxon>
        <taxon>Actinomycetota</taxon>
        <taxon>Actinomycetes</taxon>
        <taxon>Pseudonocardiales</taxon>
        <taxon>Pseudonocardiaceae</taxon>
        <taxon>Saccharopolyspora</taxon>
    </lineage>
</organism>
<keyword evidence="3" id="KW-0804">Transcription</keyword>
<evidence type="ECO:0000256" key="3">
    <source>
        <dbReference type="ARBA" id="ARBA00023163"/>
    </source>
</evidence>
<dbReference type="InterPro" id="IPR036388">
    <property type="entry name" value="WH-like_DNA-bd_sf"/>
</dbReference>
<dbReference type="PROSITE" id="PS50949">
    <property type="entry name" value="HTH_GNTR"/>
    <property type="match status" value="1"/>
</dbReference>
<reference evidence="5 6" key="1">
    <citation type="submission" date="2023-10" db="EMBL/GenBank/DDBJ databases">
        <title>Saccharopolyspora sp. nov., isolated from mangrove soil.</title>
        <authorList>
            <person name="Lu Y."/>
            <person name="Liu W."/>
        </authorList>
    </citation>
    <scope>NUCLEOTIDE SEQUENCE [LARGE SCALE GENOMIC DNA]</scope>
    <source>
        <strain evidence="5 6">S2-29</strain>
    </source>
</reference>
<evidence type="ECO:0000313" key="6">
    <source>
        <dbReference type="Proteomes" id="UP001327093"/>
    </source>
</evidence>